<dbReference type="Gene3D" id="3.30.450.20">
    <property type="entry name" value="PAS domain"/>
    <property type="match status" value="3"/>
</dbReference>
<dbReference type="NCBIfam" id="TIGR00229">
    <property type="entry name" value="sensory_box"/>
    <property type="match status" value="2"/>
</dbReference>
<dbReference type="Proteomes" id="UP001201985">
    <property type="component" value="Unassembled WGS sequence"/>
</dbReference>
<dbReference type="InterPro" id="IPR013767">
    <property type="entry name" value="PAS_fold"/>
</dbReference>
<organism evidence="5 6">
    <name type="scientific">Teichococcus vastitatis</name>
    <dbReference type="NCBI Taxonomy" id="2307076"/>
    <lineage>
        <taxon>Bacteria</taxon>
        <taxon>Pseudomonadati</taxon>
        <taxon>Pseudomonadota</taxon>
        <taxon>Alphaproteobacteria</taxon>
        <taxon>Acetobacterales</taxon>
        <taxon>Roseomonadaceae</taxon>
        <taxon>Roseomonas</taxon>
    </lineage>
</organism>
<dbReference type="SUPFAM" id="SSF46894">
    <property type="entry name" value="C-terminal effector domain of the bipartite response regulators"/>
    <property type="match status" value="1"/>
</dbReference>
<gene>
    <name evidence="5" type="ORF">MON41_17725</name>
</gene>
<dbReference type="Pfam" id="PF00196">
    <property type="entry name" value="GerE"/>
    <property type="match status" value="1"/>
</dbReference>
<sequence>MSQQEAEAPAAHSSSEASLPSHADASHWQLRLILAALQDGVILIEPDQTISWANQAALKMHGVQEIAGLGHTVSDYRARFELRDRSQRRLPAGTYPMERVLSGEAFDEVVVDVYPAGTDEALWTHRIRSLVLTDSHGLPDCLVLIVNDETDRFEAEERFEATFAANPAPAAILRLADHRFVKVNQGFLEMSGYEEQEVLGRSAYEVDVLEDAARRELAIERLQQGCTIPQMEATLQLPRGGEKRVIVAGQPIEIGDEQCMLFTFVDIEALRQAEEARHQNHQAFHLLLGLIPVPALVSSVSEERLLQVNSAFERATGITGQASMAWDDARFWGDAMAAAELRERLDQHGEVHGHEVRLRSADGSLIPFRATACQVTWEGKDCVIMILEDVAEERRSEAEIAAALSAVMEDTSWLAAAVQAKLAQLRRPDLADNAVATEPEELSPRGREVLGLICRGADDGEIADRLGIARNTVRNHISALFRKAGVGSRAGLVIWARERRFDGGPRDGLPLGELHAGRRPGGTIRKPDGKPFA</sequence>
<reference evidence="5 6" key="1">
    <citation type="submission" date="2022-03" db="EMBL/GenBank/DDBJ databases">
        <title>Complete genome analysis of Roseomonas KG 17.1 : a prolific producer of plant growth promoters.</title>
        <authorList>
            <person name="Saadouli I."/>
            <person name="Najjari A."/>
            <person name="Mosbah A."/>
            <person name="Ouzari H.I."/>
        </authorList>
    </citation>
    <scope>NUCLEOTIDE SEQUENCE [LARGE SCALE GENOMIC DNA]</scope>
    <source>
        <strain evidence="5 6">KG17-1</strain>
    </source>
</reference>
<dbReference type="SMART" id="SM00421">
    <property type="entry name" value="HTH_LUXR"/>
    <property type="match status" value="1"/>
</dbReference>
<dbReference type="Gene3D" id="1.10.10.10">
    <property type="entry name" value="Winged helix-like DNA-binding domain superfamily/Winged helix DNA-binding domain"/>
    <property type="match status" value="1"/>
</dbReference>
<dbReference type="CDD" id="cd06170">
    <property type="entry name" value="LuxR_C_like"/>
    <property type="match status" value="1"/>
</dbReference>
<keyword evidence="6" id="KW-1185">Reference proteome</keyword>
<dbReference type="InterPro" id="IPR016032">
    <property type="entry name" value="Sig_transdc_resp-reg_C-effctor"/>
</dbReference>
<protein>
    <submittedName>
        <fullName evidence="5">PAS domain S-box protein</fullName>
    </submittedName>
</protein>
<evidence type="ECO:0000313" key="6">
    <source>
        <dbReference type="Proteomes" id="UP001201985"/>
    </source>
</evidence>
<keyword evidence="1" id="KW-0238">DNA-binding</keyword>
<dbReference type="RefSeq" id="WP_162306239.1">
    <property type="nucleotide sequence ID" value="NZ_JALBUU010000035.1"/>
</dbReference>
<feature type="domain" description="PAS" evidence="4">
    <location>
        <begin position="155"/>
        <end position="202"/>
    </location>
</feature>
<dbReference type="Pfam" id="PF13188">
    <property type="entry name" value="PAS_8"/>
    <property type="match status" value="1"/>
</dbReference>
<dbReference type="InterPro" id="IPR039420">
    <property type="entry name" value="WalR-like"/>
</dbReference>
<dbReference type="PROSITE" id="PS50043">
    <property type="entry name" value="HTH_LUXR_2"/>
    <property type="match status" value="1"/>
</dbReference>
<dbReference type="PRINTS" id="PR00038">
    <property type="entry name" value="HTHLUXR"/>
</dbReference>
<dbReference type="InterPro" id="IPR000014">
    <property type="entry name" value="PAS"/>
</dbReference>
<dbReference type="SMART" id="SM00091">
    <property type="entry name" value="PAS"/>
    <property type="match status" value="3"/>
</dbReference>
<dbReference type="InterPro" id="IPR036388">
    <property type="entry name" value="WH-like_DNA-bd_sf"/>
</dbReference>
<evidence type="ECO:0000313" key="5">
    <source>
        <dbReference type="EMBL" id="MCI0755551.1"/>
    </source>
</evidence>
<dbReference type="InterPro" id="IPR035965">
    <property type="entry name" value="PAS-like_dom_sf"/>
</dbReference>
<evidence type="ECO:0000256" key="2">
    <source>
        <dbReference type="SAM" id="MobiDB-lite"/>
    </source>
</evidence>
<dbReference type="Pfam" id="PF13426">
    <property type="entry name" value="PAS_9"/>
    <property type="match status" value="1"/>
</dbReference>
<dbReference type="EMBL" id="JALBUU010000035">
    <property type="protein sequence ID" value="MCI0755551.1"/>
    <property type="molecule type" value="Genomic_DNA"/>
</dbReference>
<dbReference type="PANTHER" id="PTHR43214">
    <property type="entry name" value="TWO-COMPONENT RESPONSE REGULATOR"/>
    <property type="match status" value="1"/>
</dbReference>
<name>A0ABS9W8D1_9PROT</name>
<accession>A0ABS9W8D1</accession>
<dbReference type="SUPFAM" id="SSF55785">
    <property type="entry name" value="PYP-like sensor domain (PAS domain)"/>
    <property type="match status" value="3"/>
</dbReference>
<dbReference type="Pfam" id="PF00989">
    <property type="entry name" value="PAS"/>
    <property type="match status" value="1"/>
</dbReference>
<feature type="region of interest" description="Disordered" evidence="2">
    <location>
        <begin position="506"/>
        <end position="533"/>
    </location>
</feature>
<comment type="caution">
    <text evidence="5">The sequence shown here is derived from an EMBL/GenBank/DDBJ whole genome shotgun (WGS) entry which is preliminary data.</text>
</comment>
<evidence type="ECO:0000259" key="3">
    <source>
        <dbReference type="PROSITE" id="PS50043"/>
    </source>
</evidence>
<feature type="domain" description="HTH luxR-type" evidence="3">
    <location>
        <begin position="435"/>
        <end position="500"/>
    </location>
</feature>
<feature type="region of interest" description="Disordered" evidence="2">
    <location>
        <begin position="1"/>
        <end position="20"/>
    </location>
</feature>
<dbReference type="PANTHER" id="PTHR43214:SF38">
    <property type="entry name" value="NITRATE_NITRITE RESPONSE REGULATOR PROTEIN NARL"/>
    <property type="match status" value="1"/>
</dbReference>
<proteinExistence type="predicted"/>
<dbReference type="CDD" id="cd00130">
    <property type="entry name" value="PAS"/>
    <property type="match status" value="1"/>
</dbReference>
<evidence type="ECO:0000259" key="4">
    <source>
        <dbReference type="PROSITE" id="PS50112"/>
    </source>
</evidence>
<dbReference type="PROSITE" id="PS50112">
    <property type="entry name" value="PAS"/>
    <property type="match status" value="1"/>
</dbReference>
<dbReference type="InterPro" id="IPR000792">
    <property type="entry name" value="Tscrpt_reg_LuxR_C"/>
</dbReference>
<evidence type="ECO:0000256" key="1">
    <source>
        <dbReference type="ARBA" id="ARBA00023125"/>
    </source>
</evidence>